<dbReference type="EMBL" id="CM000842">
    <property type="protein sequence ID" value="KRH38507.1"/>
    <property type="molecule type" value="Genomic_DNA"/>
</dbReference>
<sequence>MRYLCLLQQQPESNNRPRQTRRNINRNREDEHSRLMNNYFSENSTHMENALSNRYPYFQIRFDAFGRNGLSSLQKCTAKIHILAYGSPGYIVDGYVRISKSITVECLKSFVKGVNEIFGNNYLRRPNNNNINRLLQIGETHGFSFIFNMSRSGKKGCGERTFGAFKSHFIIICGPLGNWQMGTMKNIILAYIILHNMIVEDERDTYNGNVDVDYDHIDNEISNIDLSCGAHPDFATYLQTKTLYA</sequence>
<proteinExistence type="predicted"/>
<dbReference type="InterPro" id="IPR006912">
    <property type="entry name" value="Harbinger_derived_prot"/>
</dbReference>
<name>K7LDU7_SOYBN</name>
<gene>
    <name evidence="2" type="ORF">GLYMA_09G141000</name>
</gene>
<protein>
    <submittedName>
        <fullName evidence="2 3">Uncharacterized protein</fullName>
    </submittedName>
</protein>
<dbReference type="EnsemblPlants" id="KRH38507">
    <property type="protein sequence ID" value="KRH38507"/>
    <property type="gene ID" value="GLYMA_09G141000"/>
</dbReference>
<dbReference type="PaxDb" id="3847-GLYMA09G26121.1"/>
<evidence type="ECO:0000313" key="4">
    <source>
        <dbReference type="Proteomes" id="UP000008827"/>
    </source>
</evidence>
<dbReference type="PANTHER" id="PTHR47150:SF7">
    <property type="entry name" value="NUCLEASE"/>
    <property type="match status" value="1"/>
</dbReference>
<reference evidence="3" key="2">
    <citation type="submission" date="2018-02" db="UniProtKB">
        <authorList>
            <consortium name="EnsemblPlants"/>
        </authorList>
    </citation>
    <scope>IDENTIFICATION</scope>
    <source>
        <strain evidence="3">Williams 82</strain>
    </source>
</reference>
<keyword evidence="4" id="KW-1185">Reference proteome</keyword>
<organism evidence="2">
    <name type="scientific">Glycine max</name>
    <name type="common">Soybean</name>
    <name type="synonym">Glycine hispida</name>
    <dbReference type="NCBI Taxonomy" id="3847"/>
    <lineage>
        <taxon>Eukaryota</taxon>
        <taxon>Viridiplantae</taxon>
        <taxon>Streptophyta</taxon>
        <taxon>Embryophyta</taxon>
        <taxon>Tracheophyta</taxon>
        <taxon>Spermatophyta</taxon>
        <taxon>Magnoliopsida</taxon>
        <taxon>eudicotyledons</taxon>
        <taxon>Gunneridae</taxon>
        <taxon>Pentapetalae</taxon>
        <taxon>rosids</taxon>
        <taxon>fabids</taxon>
        <taxon>Fabales</taxon>
        <taxon>Fabaceae</taxon>
        <taxon>Papilionoideae</taxon>
        <taxon>50 kb inversion clade</taxon>
        <taxon>NPAAA clade</taxon>
        <taxon>indigoferoid/millettioid clade</taxon>
        <taxon>Phaseoleae</taxon>
        <taxon>Glycine</taxon>
        <taxon>Glycine subgen. Soja</taxon>
    </lineage>
</organism>
<dbReference type="Gramene" id="KRH38507">
    <property type="protein sequence ID" value="KRH38507"/>
    <property type="gene ID" value="GLYMA_09G141000"/>
</dbReference>
<dbReference type="Pfam" id="PF04827">
    <property type="entry name" value="Plant_tran"/>
    <property type="match status" value="1"/>
</dbReference>
<dbReference type="Proteomes" id="UP000008827">
    <property type="component" value="Chromosome 9"/>
</dbReference>
<dbReference type="eggNOG" id="ENOG502QR5Z">
    <property type="taxonomic scope" value="Eukaryota"/>
</dbReference>
<dbReference type="OMA" id="SENSTHM"/>
<reference evidence="2" key="3">
    <citation type="submission" date="2018-07" db="EMBL/GenBank/DDBJ databases">
        <title>WGS assembly of Glycine max.</title>
        <authorList>
            <person name="Schmutz J."/>
            <person name="Cannon S."/>
            <person name="Schlueter J."/>
            <person name="Ma J."/>
            <person name="Mitros T."/>
            <person name="Nelson W."/>
            <person name="Hyten D."/>
            <person name="Song Q."/>
            <person name="Thelen J."/>
            <person name="Cheng J."/>
            <person name="Xu D."/>
            <person name="Hellsten U."/>
            <person name="May G."/>
            <person name="Yu Y."/>
            <person name="Sakurai T."/>
            <person name="Umezawa T."/>
            <person name="Bhattacharyya M."/>
            <person name="Sandhu D."/>
            <person name="Valliyodan B."/>
            <person name="Lindquist E."/>
            <person name="Peto M."/>
            <person name="Grant D."/>
            <person name="Shu S."/>
            <person name="Goodstein D."/>
            <person name="Barry K."/>
            <person name="Futrell-Griggs M."/>
            <person name="Abernathy B."/>
            <person name="Du J."/>
            <person name="Tian Z."/>
            <person name="Zhu L."/>
            <person name="Gill N."/>
            <person name="Joshi T."/>
            <person name="Libault M."/>
            <person name="Sethuraman A."/>
            <person name="Zhang X."/>
            <person name="Shinozaki K."/>
            <person name="Nguyen H."/>
            <person name="Wing R."/>
            <person name="Cregan P."/>
            <person name="Specht J."/>
            <person name="Grimwood J."/>
            <person name="Rokhsar D."/>
            <person name="Stacey G."/>
            <person name="Shoemaker R."/>
            <person name="Jackson S."/>
        </authorList>
    </citation>
    <scope>NUCLEOTIDE SEQUENCE</scope>
    <source>
        <tissue evidence="2">Callus</tissue>
    </source>
</reference>
<feature type="region of interest" description="Disordered" evidence="1">
    <location>
        <begin position="10"/>
        <end position="30"/>
    </location>
</feature>
<dbReference type="InParanoid" id="K7LDU7"/>
<evidence type="ECO:0000313" key="2">
    <source>
        <dbReference type="EMBL" id="KRH38507.1"/>
    </source>
</evidence>
<accession>K7LDU7</accession>
<dbReference type="HOGENOM" id="CLU_1135198_0_0_1"/>
<evidence type="ECO:0000256" key="1">
    <source>
        <dbReference type="SAM" id="MobiDB-lite"/>
    </source>
</evidence>
<evidence type="ECO:0000313" key="3">
    <source>
        <dbReference type="EnsemblPlants" id="KRH38507"/>
    </source>
</evidence>
<dbReference type="AlphaFoldDB" id="K7LDU7"/>
<dbReference type="PANTHER" id="PTHR47150">
    <property type="entry name" value="OS12G0169200 PROTEIN"/>
    <property type="match status" value="1"/>
</dbReference>
<reference evidence="2 3" key="1">
    <citation type="journal article" date="2010" name="Nature">
        <title>Genome sequence of the palaeopolyploid soybean.</title>
        <authorList>
            <person name="Schmutz J."/>
            <person name="Cannon S.B."/>
            <person name="Schlueter J."/>
            <person name="Ma J."/>
            <person name="Mitros T."/>
            <person name="Nelson W."/>
            <person name="Hyten D.L."/>
            <person name="Song Q."/>
            <person name="Thelen J.J."/>
            <person name="Cheng J."/>
            <person name="Xu D."/>
            <person name="Hellsten U."/>
            <person name="May G.D."/>
            <person name="Yu Y."/>
            <person name="Sakurai T."/>
            <person name="Umezawa T."/>
            <person name="Bhattacharyya M.K."/>
            <person name="Sandhu D."/>
            <person name="Valliyodan B."/>
            <person name="Lindquist E."/>
            <person name="Peto M."/>
            <person name="Grant D."/>
            <person name="Shu S."/>
            <person name="Goodstein D."/>
            <person name="Barry K."/>
            <person name="Futrell-Griggs M."/>
            <person name="Abernathy B."/>
            <person name="Du J."/>
            <person name="Tian Z."/>
            <person name="Zhu L."/>
            <person name="Gill N."/>
            <person name="Joshi T."/>
            <person name="Libault M."/>
            <person name="Sethuraman A."/>
            <person name="Zhang X.-C."/>
            <person name="Shinozaki K."/>
            <person name="Nguyen H.T."/>
            <person name="Wing R.A."/>
            <person name="Cregan P."/>
            <person name="Specht J."/>
            <person name="Grimwood J."/>
            <person name="Rokhsar D."/>
            <person name="Stacey G."/>
            <person name="Shoemaker R.C."/>
            <person name="Jackson S.A."/>
        </authorList>
    </citation>
    <scope>NUCLEOTIDE SEQUENCE</scope>
    <source>
        <strain evidence="3">cv. Williams 82</strain>
        <tissue evidence="2">Callus</tissue>
    </source>
</reference>